<dbReference type="PROSITE" id="PS50983">
    <property type="entry name" value="FE_B12_PBP"/>
    <property type="match status" value="1"/>
</dbReference>
<name>A0ABU8T847_9PSEU</name>
<keyword evidence="8" id="KW-1185">Reference proteome</keyword>
<feature type="chain" id="PRO_5045452541" evidence="5">
    <location>
        <begin position="25"/>
        <end position="335"/>
    </location>
</feature>
<comment type="similarity">
    <text evidence="2">Belongs to the bacterial solute-binding protein 8 family.</text>
</comment>
<comment type="caution">
    <text evidence="7">The sequence shown here is derived from an EMBL/GenBank/DDBJ whole genome shotgun (WGS) entry which is preliminary data.</text>
</comment>
<accession>A0ABU8T847</accession>
<evidence type="ECO:0000313" key="7">
    <source>
        <dbReference type="EMBL" id="MEJ8280118.1"/>
    </source>
</evidence>
<evidence type="ECO:0000256" key="2">
    <source>
        <dbReference type="ARBA" id="ARBA00008814"/>
    </source>
</evidence>
<evidence type="ECO:0000313" key="8">
    <source>
        <dbReference type="Proteomes" id="UP001364211"/>
    </source>
</evidence>
<feature type="domain" description="Fe/B12 periplasmic-binding" evidence="6">
    <location>
        <begin position="74"/>
        <end position="335"/>
    </location>
</feature>
<dbReference type="InterPro" id="IPR051313">
    <property type="entry name" value="Bact_iron-sidero_bind"/>
</dbReference>
<comment type="subcellular location">
    <subcellularLocation>
        <location evidence="1">Cell envelope</location>
    </subcellularLocation>
</comment>
<gene>
    <name evidence="7" type="ORF">WJX68_14320</name>
</gene>
<keyword evidence="3" id="KW-0813">Transport</keyword>
<dbReference type="PANTHER" id="PTHR30532">
    <property type="entry name" value="IRON III DICITRATE-BINDING PERIPLASMIC PROTEIN"/>
    <property type="match status" value="1"/>
</dbReference>
<organism evidence="7 8">
    <name type="scientific">Pseudonocardia spirodelae</name>
    <dbReference type="NCBI Taxonomy" id="3133431"/>
    <lineage>
        <taxon>Bacteria</taxon>
        <taxon>Bacillati</taxon>
        <taxon>Actinomycetota</taxon>
        <taxon>Actinomycetes</taxon>
        <taxon>Pseudonocardiales</taxon>
        <taxon>Pseudonocardiaceae</taxon>
        <taxon>Pseudonocardia</taxon>
    </lineage>
</organism>
<protein>
    <submittedName>
        <fullName evidence="7">Iron-siderophore ABC transporter substrate-binding protein</fullName>
    </submittedName>
</protein>
<dbReference type="InterPro" id="IPR002491">
    <property type="entry name" value="ABC_transptr_periplasmic_BD"/>
</dbReference>
<dbReference type="CDD" id="cd01146">
    <property type="entry name" value="FhuD"/>
    <property type="match status" value="1"/>
</dbReference>
<evidence type="ECO:0000256" key="1">
    <source>
        <dbReference type="ARBA" id="ARBA00004196"/>
    </source>
</evidence>
<proteinExistence type="inferred from homology"/>
<evidence type="ECO:0000256" key="3">
    <source>
        <dbReference type="ARBA" id="ARBA00022448"/>
    </source>
</evidence>
<dbReference type="EMBL" id="JBBJUP010000010">
    <property type="protein sequence ID" value="MEJ8280118.1"/>
    <property type="molecule type" value="Genomic_DNA"/>
</dbReference>
<feature type="signal peptide" evidence="5">
    <location>
        <begin position="1"/>
        <end position="24"/>
    </location>
</feature>
<evidence type="ECO:0000256" key="5">
    <source>
        <dbReference type="SAM" id="SignalP"/>
    </source>
</evidence>
<dbReference type="Gene3D" id="3.40.50.1980">
    <property type="entry name" value="Nitrogenase molybdenum iron protein domain"/>
    <property type="match status" value="2"/>
</dbReference>
<keyword evidence="4 5" id="KW-0732">Signal</keyword>
<dbReference type="PROSITE" id="PS51257">
    <property type="entry name" value="PROKAR_LIPOPROTEIN"/>
    <property type="match status" value="1"/>
</dbReference>
<dbReference type="RefSeq" id="WP_340290899.1">
    <property type="nucleotide sequence ID" value="NZ_JBBJUP010000010.1"/>
</dbReference>
<reference evidence="7 8" key="1">
    <citation type="submission" date="2024-03" db="EMBL/GenBank/DDBJ databases">
        <title>Draft genome sequence of Pseudonocardia sp. DW16-2.</title>
        <authorList>
            <person name="Duangmal K."/>
        </authorList>
    </citation>
    <scope>NUCLEOTIDE SEQUENCE [LARGE SCALE GENOMIC DNA]</scope>
    <source>
        <strain evidence="7 8">DW16-2</strain>
    </source>
</reference>
<dbReference type="PANTHER" id="PTHR30532:SF25">
    <property type="entry name" value="IRON(III) DICITRATE-BINDING PERIPLASMIC PROTEIN"/>
    <property type="match status" value="1"/>
</dbReference>
<dbReference type="Pfam" id="PF01497">
    <property type="entry name" value="Peripla_BP_2"/>
    <property type="match status" value="1"/>
</dbReference>
<sequence>MRLTFIPVLAAVACLLATAGCGAAAVETPAAAGGDGTAPVALPAGQGSPQPDGVFPRTVVHEGGTTVVPAAPRRVVVVSTGQLDGLLSLGVVPVASTRVDRTTLVPAYLATAFGEHAAALGAMTDVGSRTDPGIEAIAAVRPDLILANEAGTGELYPRLAAIAPTVLTRGNGVNWKSDLLLLGHAVGRAGAAQALLDELAGRARAVGARTGPVEVSLLRVQPDRVRVFGVGSFAGSLVADAGLARPQSQRFAATSRDLSNEELALADGDRVFYGVAGARPGDPPPSLLTGGVGARLAAVREGRTTAVDDDTWYLNAGPAAARVVLDDMAAALTTG</sequence>
<dbReference type="Proteomes" id="UP001364211">
    <property type="component" value="Unassembled WGS sequence"/>
</dbReference>
<evidence type="ECO:0000256" key="4">
    <source>
        <dbReference type="ARBA" id="ARBA00022729"/>
    </source>
</evidence>
<evidence type="ECO:0000259" key="6">
    <source>
        <dbReference type="PROSITE" id="PS50983"/>
    </source>
</evidence>
<dbReference type="SUPFAM" id="SSF53807">
    <property type="entry name" value="Helical backbone' metal receptor"/>
    <property type="match status" value="1"/>
</dbReference>